<sequence length="410" mass="46531">MLPKLLLIEDNPSISKIQRHVALRIGYQVDIADSLASAIDLIEVNDYFCAVVDYVLPDASNGEAIPLTIGASIPTIVMTGKLDDKTRDTVMQYPVVDYITKESRQAYTYLETQLKRLPRNENVRVLIVDDSRNTRKLIKSYLLRHKYLIAEAVDGVSALEQLEQFDDIKVIITDNEMPNMNGVTLTSKIREKFNSEDKVIIGISGTDDNRVSANFLKNGADDYLRKPFYPEEFYCRVSQNLDMQENIATIRRQANSDYLTGLPNRRYFFEQANSLLKRQKFAHQVAMLDIDHFKAVNDNYGHDAGDIVLKEVSRLFDTMFGKDHLVARLGGEEFAVLFKDENHEDNQALLEQFRETVSQLQIDCAGKTLCVTISIGVTVKDTQSTDEVLKLADLCLYQAKEQGRNRVIVG</sequence>
<keyword evidence="6" id="KW-0808">Transferase</keyword>
<keyword evidence="7" id="KW-1185">Reference proteome</keyword>
<comment type="caution">
    <text evidence="6">The sequence shown here is derived from an EMBL/GenBank/DDBJ whole genome shotgun (WGS) entry which is preliminary data.</text>
</comment>
<feature type="domain" description="GGDEF" evidence="5">
    <location>
        <begin position="281"/>
        <end position="410"/>
    </location>
</feature>
<dbReference type="Pfam" id="PF00072">
    <property type="entry name" value="Response_reg"/>
    <property type="match status" value="2"/>
</dbReference>
<comment type="catalytic activity">
    <reaction evidence="2">
        <text>2 GTP = 3',3'-c-di-GMP + 2 diphosphate</text>
        <dbReference type="Rhea" id="RHEA:24898"/>
        <dbReference type="ChEBI" id="CHEBI:33019"/>
        <dbReference type="ChEBI" id="CHEBI:37565"/>
        <dbReference type="ChEBI" id="CHEBI:58805"/>
        <dbReference type="EC" id="2.7.7.65"/>
    </reaction>
</comment>
<feature type="domain" description="Response regulatory" evidence="4">
    <location>
        <begin position="124"/>
        <end position="241"/>
    </location>
</feature>
<dbReference type="EC" id="2.7.7.65" evidence="1"/>
<keyword evidence="6" id="KW-0548">Nucleotidyltransferase</keyword>
<evidence type="ECO:0000256" key="1">
    <source>
        <dbReference type="ARBA" id="ARBA00012528"/>
    </source>
</evidence>
<dbReference type="SMART" id="SM00448">
    <property type="entry name" value="REC"/>
    <property type="match status" value="2"/>
</dbReference>
<dbReference type="SUPFAM" id="SSF52172">
    <property type="entry name" value="CheY-like"/>
    <property type="match status" value="2"/>
</dbReference>
<accession>A0ABU8EW27</accession>
<dbReference type="PANTHER" id="PTHR45138:SF9">
    <property type="entry name" value="DIGUANYLATE CYCLASE DGCM-RELATED"/>
    <property type="match status" value="1"/>
</dbReference>
<dbReference type="Pfam" id="PF00990">
    <property type="entry name" value="GGDEF"/>
    <property type="match status" value="1"/>
</dbReference>
<gene>
    <name evidence="6" type="ORF">WAE96_12085</name>
</gene>
<dbReference type="InterPro" id="IPR001789">
    <property type="entry name" value="Sig_transdc_resp-reg_receiver"/>
</dbReference>
<dbReference type="EMBL" id="JBAWKS010000001">
    <property type="protein sequence ID" value="MEI4550406.1"/>
    <property type="molecule type" value="Genomic_DNA"/>
</dbReference>
<name>A0ABU8EW27_9GAMM</name>
<evidence type="ECO:0000259" key="4">
    <source>
        <dbReference type="PROSITE" id="PS50110"/>
    </source>
</evidence>
<dbReference type="NCBIfam" id="TIGR00254">
    <property type="entry name" value="GGDEF"/>
    <property type="match status" value="1"/>
</dbReference>
<evidence type="ECO:0000259" key="5">
    <source>
        <dbReference type="PROSITE" id="PS50887"/>
    </source>
</evidence>
<evidence type="ECO:0000313" key="6">
    <source>
        <dbReference type="EMBL" id="MEI4550406.1"/>
    </source>
</evidence>
<dbReference type="PANTHER" id="PTHR45138">
    <property type="entry name" value="REGULATORY COMPONENTS OF SENSORY TRANSDUCTION SYSTEM"/>
    <property type="match status" value="1"/>
</dbReference>
<dbReference type="SMART" id="SM00267">
    <property type="entry name" value="GGDEF"/>
    <property type="match status" value="1"/>
</dbReference>
<dbReference type="InterPro" id="IPR043128">
    <property type="entry name" value="Rev_trsase/Diguanyl_cyclase"/>
</dbReference>
<protein>
    <recommendedName>
        <fullName evidence="1">diguanylate cyclase</fullName>
        <ecNumber evidence="1">2.7.7.65</ecNumber>
    </recommendedName>
</protein>
<evidence type="ECO:0000256" key="3">
    <source>
        <dbReference type="PROSITE-ProRule" id="PRU00169"/>
    </source>
</evidence>
<dbReference type="InterPro" id="IPR011006">
    <property type="entry name" value="CheY-like_superfamily"/>
</dbReference>
<dbReference type="Proteomes" id="UP001382455">
    <property type="component" value="Unassembled WGS sequence"/>
</dbReference>
<dbReference type="PROSITE" id="PS50887">
    <property type="entry name" value="GGDEF"/>
    <property type="match status" value="1"/>
</dbReference>
<dbReference type="Gene3D" id="3.40.50.2300">
    <property type="match status" value="2"/>
</dbReference>
<dbReference type="PROSITE" id="PS50110">
    <property type="entry name" value="RESPONSE_REGULATORY"/>
    <property type="match status" value="2"/>
</dbReference>
<feature type="modified residue" description="4-aspartylphosphate" evidence="3">
    <location>
        <position position="53"/>
    </location>
</feature>
<dbReference type="RefSeq" id="WP_336435614.1">
    <property type="nucleotide sequence ID" value="NZ_JBAWKS010000001.1"/>
</dbReference>
<evidence type="ECO:0000256" key="2">
    <source>
        <dbReference type="ARBA" id="ARBA00034247"/>
    </source>
</evidence>
<dbReference type="InterPro" id="IPR000160">
    <property type="entry name" value="GGDEF_dom"/>
</dbReference>
<feature type="domain" description="Response regulatory" evidence="4">
    <location>
        <begin position="4"/>
        <end position="116"/>
    </location>
</feature>
<evidence type="ECO:0000313" key="7">
    <source>
        <dbReference type="Proteomes" id="UP001382455"/>
    </source>
</evidence>
<dbReference type="GO" id="GO:0052621">
    <property type="term" value="F:diguanylate cyclase activity"/>
    <property type="evidence" value="ECO:0007669"/>
    <property type="project" value="UniProtKB-EC"/>
</dbReference>
<dbReference type="SUPFAM" id="SSF55073">
    <property type="entry name" value="Nucleotide cyclase"/>
    <property type="match status" value="1"/>
</dbReference>
<proteinExistence type="predicted"/>
<dbReference type="InterPro" id="IPR029787">
    <property type="entry name" value="Nucleotide_cyclase"/>
</dbReference>
<dbReference type="Gene3D" id="3.30.70.270">
    <property type="match status" value="1"/>
</dbReference>
<keyword evidence="3" id="KW-0597">Phosphoprotein</keyword>
<reference evidence="6 7" key="1">
    <citation type="submission" date="2023-12" db="EMBL/GenBank/DDBJ databases">
        <title>Friends and Foes: Symbiotic and Algicidal bacterial influence on Karenia brevis blooms.</title>
        <authorList>
            <person name="Fei C."/>
            <person name="Mohamed A.R."/>
            <person name="Booker A."/>
            <person name="Arshad M."/>
            <person name="Klass S."/>
            <person name="Ahn S."/>
            <person name="Gilbert P.M."/>
            <person name="Heil C.A."/>
            <person name="Martinez J.M."/>
            <person name="Amin S.A."/>
        </authorList>
    </citation>
    <scope>NUCLEOTIDE SEQUENCE [LARGE SCALE GENOMIC DNA]</scope>
    <source>
        <strain evidence="6 7">CE15</strain>
    </source>
</reference>
<feature type="modified residue" description="4-aspartylphosphate" evidence="3">
    <location>
        <position position="174"/>
    </location>
</feature>
<dbReference type="CDD" id="cd01949">
    <property type="entry name" value="GGDEF"/>
    <property type="match status" value="1"/>
</dbReference>
<organism evidence="6 7">
    <name type="scientific">Pseudoalteromonas spongiae</name>
    <dbReference type="NCBI Taxonomy" id="298657"/>
    <lineage>
        <taxon>Bacteria</taxon>
        <taxon>Pseudomonadati</taxon>
        <taxon>Pseudomonadota</taxon>
        <taxon>Gammaproteobacteria</taxon>
        <taxon>Alteromonadales</taxon>
        <taxon>Pseudoalteromonadaceae</taxon>
        <taxon>Pseudoalteromonas</taxon>
    </lineage>
</organism>
<dbReference type="InterPro" id="IPR050469">
    <property type="entry name" value="Diguanylate_Cyclase"/>
</dbReference>